<feature type="transmembrane region" description="Helical" evidence="7">
    <location>
        <begin position="20"/>
        <end position="40"/>
    </location>
</feature>
<feature type="domain" description="ABC3 transporter permease C-terminal" evidence="8">
    <location>
        <begin position="245"/>
        <end position="362"/>
    </location>
</feature>
<keyword evidence="2" id="KW-1003">Cell membrane</keyword>
<dbReference type="Pfam" id="PF12704">
    <property type="entry name" value="MacB_PCD"/>
    <property type="match status" value="1"/>
</dbReference>
<feature type="domain" description="ABC3 transporter permease C-terminal" evidence="8">
    <location>
        <begin position="645"/>
        <end position="766"/>
    </location>
</feature>
<comment type="caution">
    <text evidence="10">The sequence shown here is derived from an EMBL/GenBank/DDBJ whole genome shotgun (WGS) entry which is preliminary data.</text>
</comment>
<feature type="domain" description="MacB-like periplasmic core" evidence="9">
    <location>
        <begin position="408"/>
        <end position="616"/>
    </location>
</feature>
<feature type="transmembrane region" description="Helical" evidence="7">
    <location>
        <begin position="409"/>
        <end position="432"/>
    </location>
</feature>
<dbReference type="Pfam" id="PF02687">
    <property type="entry name" value="FtsX"/>
    <property type="match status" value="2"/>
</dbReference>
<proteinExistence type="inferred from homology"/>
<protein>
    <recommendedName>
        <fullName evidence="12">ABC transport system permease protein</fullName>
    </recommendedName>
</protein>
<dbReference type="InterPro" id="IPR003838">
    <property type="entry name" value="ABC3_permease_C"/>
</dbReference>
<evidence type="ECO:0000256" key="7">
    <source>
        <dbReference type="SAM" id="Phobius"/>
    </source>
</evidence>
<evidence type="ECO:0000256" key="3">
    <source>
        <dbReference type="ARBA" id="ARBA00022692"/>
    </source>
</evidence>
<evidence type="ECO:0000313" key="11">
    <source>
        <dbReference type="Proteomes" id="UP000649573"/>
    </source>
</evidence>
<accession>A0ABQ2UBZ0</accession>
<dbReference type="InterPro" id="IPR050250">
    <property type="entry name" value="Macrolide_Exporter_MacB"/>
</dbReference>
<dbReference type="InterPro" id="IPR025857">
    <property type="entry name" value="MacB_PCD"/>
</dbReference>
<feature type="transmembrane region" description="Helical" evidence="7">
    <location>
        <begin position="685"/>
        <end position="715"/>
    </location>
</feature>
<keyword evidence="11" id="KW-1185">Reference proteome</keyword>
<gene>
    <name evidence="10" type="ORF">GCM10010178_00450</name>
</gene>
<dbReference type="PANTHER" id="PTHR30572:SF4">
    <property type="entry name" value="ABC TRANSPORTER PERMEASE YTRF"/>
    <property type="match status" value="1"/>
</dbReference>
<keyword evidence="4 7" id="KW-1133">Transmembrane helix</keyword>
<dbReference type="EMBL" id="BMRE01000001">
    <property type="protein sequence ID" value="GGU13193.1"/>
    <property type="molecule type" value="Genomic_DNA"/>
</dbReference>
<reference evidence="11" key="1">
    <citation type="journal article" date="2019" name="Int. J. Syst. Evol. Microbiol.">
        <title>The Global Catalogue of Microorganisms (GCM) 10K type strain sequencing project: providing services to taxonomists for standard genome sequencing and annotation.</title>
        <authorList>
            <consortium name="The Broad Institute Genomics Platform"/>
            <consortium name="The Broad Institute Genome Sequencing Center for Infectious Disease"/>
            <person name="Wu L."/>
            <person name="Ma J."/>
        </authorList>
    </citation>
    <scope>NUCLEOTIDE SEQUENCE [LARGE SCALE GENOMIC DNA]</scope>
    <source>
        <strain evidence="11">JCM 3296</strain>
    </source>
</reference>
<keyword evidence="3 7" id="KW-0812">Transmembrane</keyword>
<feature type="transmembrane region" description="Helical" evidence="7">
    <location>
        <begin position="635"/>
        <end position="664"/>
    </location>
</feature>
<dbReference type="Proteomes" id="UP000649573">
    <property type="component" value="Unassembled WGS sequence"/>
</dbReference>
<feature type="transmembrane region" description="Helical" evidence="7">
    <location>
        <begin position="735"/>
        <end position="757"/>
    </location>
</feature>
<name>A0ABQ2UBZ0_9PSEU</name>
<evidence type="ECO:0000256" key="5">
    <source>
        <dbReference type="ARBA" id="ARBA00023136"/>
    </source>
</evidence>
<evidence type="ECO:0000256" key="6">
    <source>
        <dbReference type="ARBA" id="ARBA00038076"/>
    </source>
</evidence>
<comment type="subcellular location">
    <subcellularLocation>
        <location evidence="1">Cell membrane</location>
        <topology evidence="1">Multi-pass membrane protein</topology>
    </subcellularLocation>
</comment>
<dbReference type="RefSeq" id="WP_189251466.1">
    <property type="nucleotide sequence ID" value="NZ_BMRE01000001.1"/>
</dbReference>
<evidence type="ECO:0000313" key="10">
    <source>
        <dbReference type="EMBL" id="GGU13193.1"/>
    </source>
</evidence>
<keyword evidence="5 7" id="KW-0472">Membrane</keyword>
<feature type="transmembrane region" description="Helical" evidence="7">
    <location>
        <begin position="288"/>
        <end position="313"/>
    </location>
</feature>
<evidence type="ECO:0000256" key="1">
    <source>
        <dbReference type="ARBA" id="ARBA00004651"/>
    </source>
</evidence>
<evidence type="ECO:0000259" key="9">
    <source>
        <dbReference type="Pfam" id="PF12704"/>
    </source>
</evidence>
<comment type="similarity">
    <text evidence="6">Belongs to the ABC-4 integral membrane protein family.</text>
</comment>
<sequence>MSAVWSAAWAAVRRRMLQTIVIGVVVCASTATIVMALGLLESAAAPFDRAFATQRGAHLAAAFDPSKTSEDQLRHAAGQTESAGPFAQSTLDTSTGEIFMGTLTVAGRADPGGPVDRLTVWEGRWATAPGEIVLNRAPGGEGRTNLGFQLTAAGRPTLTVVGFAHSVTGSADAWVTPEQVKALQPTALQMLYRFPNAGTAAEVAEGQKAVTAGLPEGALLGTLSHLTVKDKATSELGVFIPFLLIFGVLGLVVAVLIVANVVSGAVVAGFRHIGMLKALGFTPGQVMAVYLVMVSIPAVAGCVLGTLAGNVFAKPVVQDAVEGFGVTELSFAPWVNAVALLGMPALVISAALVPAIRARRLPAAQAISAGTTARTGRALRVQRWLSGTPLPRSVSLGLGVPFARAGRSALTLASVVLGVMTVTLATGVTMSVTAYNEAVRPSYDDRVEVLAGRPEGMPVLRTPEMGEPPAASLSDADDEKMLRSLPGTAAVMAVSQLETEVAGGTQNATIFFYRGDTSSLGPRVLTGHWPDGPGQVAAPSRFLNQRGLAVGDTITVQAKENRTQLKIVGVVLTNNEDQIFADWTALNVLAPGTRAHSYQVKFAPGTDRAAFTAAIGQGDPGLRVLPPRDGSSSTAVILISASVLLTLVLGAVAALGVFNTVVLNARERRRDFGMLKSIGMTPRQVTVMLSTSMGALGVVGGLVGVPVGVAVHQLLVPAMAHAGQADAVDILMDVYHAPALVLLALAGVVIAVLGALVPARGAAHLSIATVLHNE</sequence>
<feature type="transmembrane region" description="Helical" evidence="7">
    <location>
        <begin position="238"/>
        <end position="267"/>
    </location>
</feature>
<evidence type="ECO:0000256" key="2">
    <source>
        <dbReference type="ARBA" id="ARBA00022475"/>
    </source>
</evidence>
<evidence type="ECO:0000256" key="4">
    <source>
        <dbReference type="ARBA" id="ARBA00022989"/>
    </source>
</evidence>
<evidence type="ECO:0008006" key="12">
    <source>
        <dbReference type="Google" id="ProtNLM"/>
    </source>
</evidence>
<feature type="transmembrane region" description="Helical" evidence="7">
    <location>
        <begin position="333"/>
        <end position="353"/>
    </location>
</feature>
<evidence type="ECO:0000259" key="8">
    <source>
        <dbReference type="Pfam" id="PF02687"/>
    </source>
</evidence>
<organism evidence="10 11">
    <name type="scientific">Lentzea flava</name>
    <dbReference type="NCBI Taxonomy" id="103732"/>
    <lineage>
        <taxon>Bacteria</taxon>
        <taxon>Bacillati</taxon>
        <taxon>Actinomycetota</taxon>
        <taxon>Actinomycetes</taxon>
        <taxon>Pseudonocardiales</taxon>
        <taxon>Pseudonocardiaceae</taxon>
        <taxon>Lentzea</taxon>
    </lineage>
</organism>
<dbReference type="PANTHER" id="PTHR30572">
    <property type="entry name" value="MEMBRANE COMPONENT OF TRANSPORTER-RELATED"/>
    <property type="match status" value="1"/>
</dbReference>